<protein>
    <recommendedName>
        <fullName evidence="1">F-box domain-containing protein</fullName>
    </recommendedName>
</protein>
<keyword evidence="3" id="KW-1185">Reference proteome</keyword>
<accession>A0A8H6XSI2</accession>
<dbReference type="InterPro" id="IPR001810">
    <property type="entry name" value="F-box_dom"/>
</dbReference>
<dbReference type="SUPFAM" id="SSF52047">
    <property type="entry name" value="RNI-like"/>
    <property type="match status" value="1"/>
</dbReference>
<gene>
    <name evidence="2" type="ORF">MVEN_01616800</name>
</gene>
<name>A0A8H6XSI2_9AGAR</name>
<evidence type="ECO:0000259" key="1">
    <source>
        <dbReference type="PROSITE" id="PS50181"/>
    </source>
</evidence>
<dbReference type="Gene3D" id="1.20.1280.50">
    <property type="match status" value="1"/>
</dbReference>
<dbReference type="AlphaFoldDB" id="A0A8H6XSI2"/>
<feature type="domain" description="F-box" evidence="1">
    <location>
        <begin position="17"/>
        <end position="48"/>
    </location>
</feature>
<dbReference type="Pfam" id="PF12937">
    <property type="entry name" value="F-box-like"/>
    <property type="match status" value="1"/>
</dbReference>
<dbReference type="PROSITE" id="PS50181">
    <property type="entry name" value="FBOX"/>
    <property type="match status" value="1"/>
</dbReference>
<dbReference type="Proteomes" id="UP000620124">
    <property type="component" value="Unassembled WGS sequence"/>
</dbReference>
<dbReference type="InterPro" id="IPR036047">
    <property type="entry name" value="F-box-like_dom_sf"/>
</dbReference>
<evidence type="ECO:0000313" key="2">
    <source>
        <dbReference type="EMBL" id="KAF7345944.1"/>
    </source>
</evidence>
<evidence type="ECO:0000313" key="3">
    <source>
        <dbReference type="Proteomes" id="UP000620124"/>
    </source>
</evidence>
<dbReference type="SUPFAM" id="SSF81383">
    <property type="entry name" value="F-box domain"/>
    <property type="match status" value="1"/>
</dbReference>
<organism evidence="2 3">
    <name type="scientific">Mycena venus</name>
    <dbReference type="NCBI Taxonomy" id="2733690"/>
    <lineage>
        <taxon>Eukaryota</taxon>
        <taxon>Fungi</taxon>
        <taxon>Dikarya</taxon>
        <taxon>Basidiomycota</taxon>
        <taxon>Agaricomycotina</taxon>
        <taxon>Agaricomycetes</taxon>
        <taxon>Agaricomycetidae</taxon>
        <taxon>Agaricales</taxon>
        <taxon>Marasmiineae</taxon>
        <taxon>Mycenaceae</taxon>
        <taxon>Mycena</taxon>
    </lineage>
</organism>
<dbReference type="EMBL" id="JACAZI010000013">
    <property type="protein sequence ID" value="KAF7345944.1"/>
    <property type="molecule type" value="Genomic_DNA"/>
</dbReference>
<dbReference type="Gene3D" id="3.80.10.10">
    <property type="entry name" value="Ribonuclease Inhibitor"/>
    <property type="match status" value="1"/>
</dbReference>
<proteinExistence type="predicted"/>
<dbReference type="InterPro" id="IPR032675">
    <property type="entry name" value="LRR_dom_sf"/>
</dbReference>
<comment type="caution">
    <text evidence="2">The sequence shown here is derived from an EMBL/GenBank/DDBJ whole genome shotgun (WGS) entry which is preliminary data.</text>
</comment>
<dbReference type="OrthoDB" id="3045749at2759"/>
<reference evidence="2" key="1">
    <citation type="submission" date="2020-05" db="EMBL/GenBank/DDBJ databases">
        <title>Mycena genomes resolve the evolution of fungal bioluminescence.</title>
        <authorList>
            <person name="Tsai I.J."/>
        </authorList>
    </citation>
    <scope>NUCLEOTIDE SEQUENCE</scope>
    <source>
        <strain evidence="2">CCC161011</strain>
    </source>
</reference>
<sequence length="529" mass="58529">MNDLTANIASLSLGNEPPTATDIPTELWLHVLAHLDPRDLSAVALVSRVLQHPAQSLLFRSCVLKLVDPGRLRSILAFYTSPGIAPCVQECTVLGCRHNVPADVAHICNMLPHFTNLRHLVFQYVRMTSTTVAALTSKALSALPSLSLVCCMTDFPAPPDGKTAIFHPKKFLLHNYGIPAFPDDARWFQILRLEALQVLDLAQPYSTRFFVHELIKKPGILFPVLEVLRLNVDGLVSVNRFDRILPAFPALRILDFTPYHASQTDPPKHAPITLHGDALPLLSSFYGPVIHAAKYCAGRALLRHLSLYGDDRTGSCHAAQLLPALPALASVASGLTSLELRIAFPVEDLTPVLFSSFPELRSLRVTVPYYPWSPGLPNYPELTDILRVLALLALAPPAHLEVLYLAYRYGARGKPWAEVLAQCAQMPPAIRELAQRSSPALRRICVCCDLAFVTGDPDTFARTIRERTLLWRWTRGDETVAESRVAGAECIDGRKLNMEIRDPDFRAYTIGDALDEEWAEATSTHRRGG</sequence>